<dbReference type="Pfam" id="PF01168">
    <property type="entry name" value="Ala_racemase_N"/>
    <property type="match status" value="1"/>
</dbReference>
<dbReference type="KEGG" id="fgi:OP10G_3173"/>
<evidence type="ECO:0000256" key="2">
    <source>
        <dbReference type="HAMAP-Rule" id="MF_02087"/>
    </source>
</evidence>
<reference evidence="6 7" key="1">
    <citation type="journal article" date="2014" name="PLoS ONE">
        <title>The first complete genome sequence of the class fimbriimonadia in the phylum armatimonadetes.</title>
        <authorList>
            <person name="Hu Z.Y."/>
            <person name="Wang Y.Z."/>
            <person name="Im W.T."/>
            <person name="Wang S.Y."/>
            <person name="Zhao G.P."/>
            <person name="Zheng H.J."/>
            <person name="Quan Z.X."/>
        </authorList>
    </citation>
    <scope>NUCLEOTIDE SEQUENCE [LARGE SCALE GENOMIC DNA]</scope>
    <source>
        <strain evidence="6">Gsoil 348</strain>
    </source>
</reference>
<dbReference type="PROSITE" id="PS01211">
    <property type="entry name" value="UPF0001"/>
    <property type="match status" value="1"/>
</dbReference>
<sequence length="218" mass="24152">MDWRHLSANFAEIYSRIAQAAEAVDRDPASVTLIAVSKTFPVDAIRAAYDLGHRHFGESRLQEALPKIEALPEDIVWHFIGKLQSNKAKRVAQLFDVIHTIESEAQLKEIAKAGRRVDALIEVNVANEAQKSGIFPVALDLLHAKLLDFPQASFRGLMTIGPATDNPEEMRPIFRKLREENARLGGQWLSMGMSGDFEVAIQEGASHVRIGTALFGAR</sequence>
<dbReference type="HOGENOM" id="CLU_059988_1_0_0"/>
<dbReference type="FunFam" id="3.20.20.10:FF:000018">
    <property type="entry name" value="Pyridoxal phosphate homeostasis protein"/>
    <property type="match status" value="1"/>
</dbReference>
<dbReference type="CDD" id="cd00635">
    <property type="entry name" value="PLPDE_III_YBL036c_like"/>
    <property type="match status" value="1"/>
</dbReference>
<dbReference type="OrthoDB" id="9804072at2"/>
<name>A0A068NT12_FIMGI</name>
<dbReference type="PIRSF" id="PIRSF004848">
    <property type="entry name" value="YBL036c_PLPDEIII"/>
    <property type="match status" value="1"/>
</dbReference>
<dbReference type="RefSeq" id="WP_025229502.1">
    <property type="nucleotide sequence ID" value="NZ_CP007139.1"/>
</dbReference>
<dbReference type="AlphaFoldDB" id="A0A068NT12"/>
<comment type="cofactor">
    <cofactor evidence="3">
        <name>pyridoxal 5'-phosphate</name>
        <dbReference type="ChEBI" id="CHEBI:597326"/>
    </cofactor>
</comment>
<dbReference type="InterPro" id="IPR029066">
    <property type="entry name" value="PLP-binding_barrel"/>
</dbReference>
<dbReference type="Gene3D" id="3.20.20.10">
    <property type="entry name" value="Alanine racemase"/>
    <property type="match status" value="1"/>
</dbReference>
<dbReference type="InterPro" id="IPR011078">
    <property type="entry name" value="PyrdxlP_homeostasis"/>
</dbReference>
<dbReference type="PANTHER" id="PTHR10146">
    <property type="entry name" value="PROLINE SYNTHETASE CO-TRANSCRIBED BACTERIAL HOMOLOG PROTEIN"/>
    <property type="match status" value="1"/>
</dbReference>
<dbReference type="HAMAP" id="MF_02087">
    <property type="entry name" value="PLP_homeostasis"/>
    <property type="match status" value="1"/>
</dbReference>
<evidence type="ECO:0000256" key="1">
    <source>
        <dbReference type="ARBA" id="ARBA00022898"/>
    </source>
</evidence>
<dbReference type="GO" id="GO:0030170">
    <property type="term" value="F:pyridoxal phosphate binding"/>
    <property type="evidence" value="ECO:0007669"/>
    <property type="project" value="UniProtKB-UniRule"/>
</dbReference>
<dbReference type="STRING" id="661478.OP10G_3173"/>
<protein>
    <recommendedName>
        <fullName evidence="2">Pyridoxal phosphate homeostasis protein</fullName>
        <shortName evidence="2">PLP homeostasis protein</shortName>
    </recommendedName>
</protein>
<keyword evidence="7" id="KW-1185">Reference proteome</keyword>
<evidence type="ECO:0000259" key="5">
    <source>
        <dbReference type="Pfam" id="PF01168"/>
    </source>
</evidence>
<accession>A0A068NT12</accession>
<dbReference type="eggNOG" id="COG0325">
    <property type="taxonomic scope" value="Bacteria"/>
</dbReference>
<gene>
    <name evidence="6" type="ORF">OP10G_3173</name>
</gene>
<dbReference type="InterPro" id="IPR001608">
    <property type="entry name" value="Ala_racemase_N"/>
</dbReference>
<evidence type="ECO:0000256" key="4">
    <source>
        <dbReference type="RuleBase" id="RU004514"/>
    </source>
</evidence>
<evidence type="ECO:0000313" key="7">
    <source>
        <dbReference type="Proteomes" id="UP000027982"/>
    </source>
</evidence>
<evidence type="ECO:0000256" key="3">
    <source>
        <dbReference type="PIRSR" id="PIRSR004848-1"/>
    </source>
</evidence>
<dbReference type="EMBL" id="CP007139">
    <property type="protein sequence ID" value="AIE86541.1"/>
    <property type="molecule type" value="Genomic_DNA"/>
</dbReference>
<dbReference type="PANTHER" id="PTHR10146:SF14">
    <property type="entry name" value="PYRIDOXAL PHOSPHATE HOMEOSTASIS PROTEIN"/>
    <property type="match status" value="1"/>
</dbReference>
<feature type="modified residue" description="N6-(pyridoxal phosphate)lysine" evidence="2 3">
    <location>
        <position position="38"/>
    </location>
</feature>
<dbReference type="SUPFAM" id="SSF51419">
    <property type="entry name" value="PLP-binding barrel"/>
    <property type="match status" value="1"/>
</dbReference>
<dbReference type="Proteomes" id="UP000027982">
    <property type="component" value="Chromosome"/>
</dbReference>
<proteinExistence type="inferred from homology"/>
<comment type="similarity">
    <text evidence="2 4">Belongs to the pyridoxal phosphate-binding protein YggS/PROSC family.</text>
</comment>
<feature type="domain" description="Alanine racemase N-terminal" evidence="5">
    <location>
        <begin position="14"/>
        <end position="217"/>
    </location>
</feature>
<evidence type="ECO:0000313" key="6">
    <source>
        <dbReference type="EMBL" id="AIE86541.1"/>
    </source>
</evidence>
<keyword evidence="1 2" id="KW-0663">Pyridoxal phosphate</keyword>
<dbReference type="NCBIfam" id="TIGR00044">
    <property type="entry name" value="YggS family pyridoxal phosphate-dependent enzyme"/>
    <property type="match status" value="1"/>
</dbReference>
<organism evidence="6 7">
    <name type="scientific">Fimbriimonas ginsengisoli Gsoil 348</name>
    <dbReference type="NCBI Taxonomy" id="661478"/>
    <lineage>
        <taxon>Bacteria</taxon>
        <taxon>Bacillati</taxon>
        <taxon>Armatimonadota</taxon>
        <taxon>Fimbriimonadia</taxon>
        <taxon>Fimbriimonadales</taxon>
        <taxon>Fimbriimonadaceae</taxon>
        <taxon>Fimbriimonas</taxon>
    </lineage>
</organism>
<comment type="function">
    <text evidence="2">Pyridoxal 5'-phosphate (PLP)-binding protein, which is involved in PLP homeostasis.</text>
</comment>